<dbReference type="SMART" id="SM00320">
    <property type="entry name" value="WD40"/>
    <property type="match status" value="1"/>
</dbReference>
<protein>
    <submittedName>
        <fullName evidence="4">Guanine nucleotide-binding protein subunit beta-like protein</fullName>
    </submittedName>
</protein>
<dbReference type="GO" id="GO:0045182">
    <property type="term" value="F:translation regulator activity"/>
    <property type="evidence" value="ECO:0007669"/>
    <property type="project" value="InterPro"/>
</dbReference>
<dbReference type="GO" id="GO:1990904">
    <property type="term" value="C:ribonucleoprotein complex"/>
    <property type="evidence" value="ECO:0007669"/>
    <property type="project" value="UniProtKB-KW"/>
</dbReference>
<evidence type="ECO:0000256" key="2">
    <source>
        <dbReference type="ARBA" id="ARBA00023274"/>
    </source>
</evidence>
<dbReference type="GO" id="GO:0043022">
    <property type="term" value="F:ribosome binding"/>
    <property type="evidence" value="ECO:0007669"/>
    <property type="project" value="InterPro"/>
</dbReference>
<dbReference type="AlphaFoldDB" id="A0A392MUW1"/>
<name>A0A392MUW1_9FABA</name>
<evidence type="ECO:0000313" key="4">
    <source>
        <dbReference type="EMBL" id="MCH90739.1"/>
    </source>
</evidence>
<evidence type="ECO:0000313" key="5">
    <source>
        <dbReference type="Proteomes" id="UP000265520"/>
    </source>
</evidence>
<reference evidence="4 5" key="1">
    <citation type="journal article" date="2018" name="Front. Plant Sci.">
        <title>Red Clover (Trifolium pratense) and Zigzag Clover (T. medium) - A Picture of Genomic Similarities and Differences.</title>
        <authorList>
            <person name="Dluhosova J."/>
            <person name="Istvanek J."/>
            <person name="Nedelnik J."/>
            <person name="Repkova J."/>
        </authorList>
    </citation>
    <scope>NUCLEOTIDE SEQUENCE [LARGE SCALE GENOMIC DNA]</scope>
    <source>
        <strain evidence="5">cv. 10/8</strain>
        <tissue evidence="4">Leaf</tissue>
    </source>
</reference>
<dbReference type="Proteomes" id="UP000265520">
    <property type="component" value="Unassembled WGS sequence"/>
</dbReference>
<dbReference type="EMBL" id="LXQA010018960">
    <property type="protein sequence ID" value="MCH90739.1"/>
    <property type="molecule type" value="Genomic_DNA"/>
</dbReference>
<dbReference type="PANTHER" id="PTHR19868">
    <property type="entry name" value="RECEPTOR FOR ACTIVATED PROTEIN KINASE C RACK1"/>
    <property type="match status" value="1"/>
</dbReference>
<dbReference type="InterPro" id="IPR001680">
    <property type="entry name" value="WD40_rpt"/>
</dbReference>
<dbReference type="InterPro" id="IPR045223">
    <property type="entry name" value="RACK1-like"/>
</dbReference>
<sequence length="175" mass="19942">MQSLVDEEIEQQWRLGFEGYGFTKFTFPPKVIEVKRIYTIENRIQIHSSQNYLQSLQSLNIHCWMNPKVYLIFPKIVLRGTMRAHTDVVTAIATPIDNSAMIVTASRDKSIILWHLTKEKTYGVPRHRFTGHSHFVQDVVLHPTVSSLSPVHGTVNSVFGISMLEPPLADSLVTK</sequence>
<comment type="caution">
    <text evidence="4">The sequence shown here is derived from an EMBL/GenBank/DDBJ whole genome shotgun (WGS) entry which is preliminary data.</text>
</comment>
<keyword evidence="5" id="KW-1185">Reference proteome</keyword>
<gene>
    <name evidence="4" type="ORF">A2U01_0011661</name>
</gene>
<dbReference type="Pfam" id="PF00400">
    <property type="entry name" value="WD40"/>
    <property type="match status" value="1"/>
</dbReference>
<proteinExistence type="inferred from homology"/>
<dbReference type="InterPro" id="IPR015943">
    <property type="entry name" value="WD40/YVTN_repeat-like_dom_sf"/>
</dbReference>
<dbReference type="PROSITE" id="PS50082">
    <property type="entry name" value="WD_REPEATS_2"/>
    <property type="match status" value="1"/>
</dbReference>
<keyword evidence="3" id="KW-0853">WD repeat</keyword>
<organism evidence="4 5">
    <name type="scientific">Trifolium medium</name>
    <dbReference type="NCBI Taxonomy" id="97028"/>
    <lineage>
        <taxon>Eukaryota</taxon>
        <taxon>Viridiplantae</taxon>
        <taxon>Streptophyta</taxon>
        <taxon>Embryophyta</taxon>
        <taxon>Tracheophyta</taxon>
        <taxon>Spermatophyta</taxon>
        <taxon>Magnoliopsida</taxon>
        <taxon>eudicotyledons</taxon>
        <taxon>Gunneridae</taxon>
        <taxon>Pentapetalae</taxon>
        <taxon>rosids</taxon>
        <taxon>fabids</taxon>
        <taxon>Fabales</taxon>
        <taxon>Fabaceae</taxon>
        <taxon>Papilionoideae</taxon>
        <taxon>50 kb inversion clade</taxon>
        <taxon>NPAAA clade</taxon>
        <taxon>Hologalegina</taxon>
        <taxon>IRL clade</taxon>
        <taxon>Trifolieae</taxon>
        <taxon>Trifolium</taxon>
    </lineage>
</organism>
<evidence type="ECO:0000256" key="3">
    <source>
        <dbReference type="PROSITE-ProRule" id="PRU00221"/>
    </source>
</evidence>
<dbReference type="Gene3D" id="2.130.10.10">
    <property type="entry name" value="YVTN repeat-like/Quinoprotein amine dehydrogenase"/>
    <property type="match status" value="1"/>
</dbReference>
<comment type="similarity">
    <text evidence="1">Belongs to the WD repeat G protein beta family. Ribosomal protein RACK1 subfamily.</text>
</comment>
<evidence type="ECO:0000256" key="1">
    <source>
        <dbReference type="ARBA" id="ARBA00007253"/>
    </source>
</evidence>
<dbReference type="SUPFAM" id="SSF50978">
    <property type="entry name" value="WD40 repeat-like"/>
    <property type="match status" value="1"/>
</dbReference>
<dbReference type="PROSITE" id="PS50294">
    <property type="entry name" value="WD_REPEATS_REGION"/>
    <property type="match status" value="1"/>
</dbReference>
<dbReference type="InterPro" id="IPR036322">
    <property type="entry name" value="WD40_repeat_dom_sf"/>
</dbReference>
<feature type="repeat" description="WD" evidence="3">
    <location>
        <begin position="82"/>
        <end position="124"/>
    </location>
</feature>
<accession>A0A392MUW1</accession>
<keyword evidence="2" id="KW-0687">Ribonucleoprotein</keyword>